<feature type="compositionally biased region" description="Basic and acidic residues" evidence="1">
    <location>
        <begin position="86"/>
        <end position="95"/>
    </location>
</feature>
<organism evidence="2 3">
    <name type="scientific">Eschrichtius robustus</name>
    <name type="common">California gray whale</name>
    <name type="synonym">Eschrichtius gibbosus</name>
    <dbReference type="NCBI Taxonomy" id="9764"/>
    <lineage>
        <taxon>Eukaryota</taxon>
        <taxon>Metazoa</taxon>
        <taxon>Chordata</taxon>
        <taxon>Craniata</taxon>
        <taxon>Vertebrata</taxon>
        <taxon>Euteleostomi</taxon>
        <taxon>Mammalia</taxon>
        <taxon>Eutheria</taxon>
        <taxon>Laurasiatheria</taxon>
        <taxon>Artiodactyla</taxon>
        <taxon>Whippomorpha</taxon>
        <taxon>Cetacea</taxon>
        <taxon>Mysticeti</taxon>
        <taxon>Eschrichtiidae</taxon>
        <taxon>Eschrichtius</taxon>
    </lineage>
</organism>
<name>A0AB34H7U1_ESCRO</name>
<feature type="compositionally biased region" description="Pro residues" evidence="1">
    <location>
        <begin position="58"/>
        <end position="79"/>
    </location>
</feature>
<evidence type="ECO:0000256" key="1">
    <source>
        <dbReference type="SAM" id="MobiDB-lite"/>
    </source>
</evidence>
<evidence type="ECO:0000313" key="3">
    <source>
        <dbReference type="Proteomes" id="UP001159641"/>
    </source>
</evidence>
<comment type="caution">
    <text evidence="2">The sequence shown here is derived from an EMBL/GenBank/DDBJ whole genome shotgun (WGS) entry which is preliminary data.</text>
</comment>
<reference evidence="2 3" key="1">
    <citation type="submission" date="2022-11" db="EMBL/GenBank/DDBJ databases">
        <title>Whole genome sequence of Eschrichtius robustus ER-17-0199.</title>
        <authorList>
            <person name="Bruniche-Olsen A."/>
            <person name="Black A.N."/>
            <person name="Fields C.J."/>
            <person name="Walden K."/>
            <person name="Dewoody J.A."/>
        </authorList>
    </citation>
    <scope>NUCLEOTIDE SEQUENCE [LARGE SCALE GENOMIC DNA]</scope>
    <source>
        <strain evidence="2">ER-17-0199</strain>
        <tissue evidence="2">Blubber</tissue>
    </source>
</reference>
<sequence length="224" mass="23580">MIPKFNYTSHQAHPSGFKELLSGLAAAATPLFSLPHRLAEAAAARPEIAVASGSLSPQPNPRPPLFPPSCFSAPPPPIPDRVSAQHADKGVKADAGHGGSSPSGSFFSFLLLLLPLRIHSSSLPSPLPSSSLQPPGPGQRAEAPPAGNVSEEPPAEPQREAPLPRNRRDAAPDSRRPGLPAAVRTSPRTPRSRHPPPLRPSLPSPAPPKPQIIFGFFSRSFKVT</sequence>
<feature type="compositionally biased region" description="Basic and acidic residues" evidence="1">
    <location>
        <begin position="166"/>
        <end position="176"/>
    </location>
</feature>
<feature type="compositionally biased region" description="Pro residues" evidence="1">
    <location>
        <begin position="197"/>
        <end position="210"/>
    </location>
</feature>
<gene>
    <name evidence="2" type="ORF">J1605_000369</name>
</gene>
<protein>
    <submittedName>
        <fullName evidence="2">Uncharacterized protein</fullName>
    </submittedName>
</protein>
<dbReference type="Proteomes" id="UP001159641">
    <property type="component" value="Unassembled WGS sequence"/>
</dbReference>
<dbReference type="AlphaFoldDB" id="A0AB34H7U1"/>
<feature type="region of interest" description="Disordered" evidence="1">
    <location>
        <begin position="123"/>
        <end position="211"/>
    </location>
</feature>
<proteinExistence type="predicted"/>
<feature type="compositionally biased region" description="Low complexity" evidence="1">
    <location>
        <begin position="123"/>
        <end position="133"/>
    </location>
</feature>
<evidence type="ECO:0000313" key="2">
    <source>
        <dbReference type="EMBL" id="KAJ8788313.1"/>
    </source>
</evidence>
<dbReference type="EMBL" id="JAIQCJ010001624">
    <property type="protein sequence ID" value="KAJ8788313.1"/>
    <property type="molecule type" value="Genomic_DNA"/>
</dbReference>
<feature type="region of interest" description="Disordered" evidence="1">
    <location>
        <begin position="52"/>
        <end position="101"/>
    </location>
</feature>
<accession>A0AB34H7U1</accession>
<keyword evidence="3" id="KW-1185">Reference proteome</keyword>